<dbReference type="Proteomes" id="UP000016638">
    <property type="component" value="Unassembled WGS sequence"/>
</dbReference>
<name>U2TKV5_9ACTN</name>
<dbReference type="eggNOG" id="COG4907">
    <property type="taxonomic scope" value="Bacteria"/>
</dbReference>
<feature type="domain" description="Predicted membrane protein YciQ-like C-terminal" evidence="4">
    <location>
        <begin position="305"/>
        <end position="555"/>
    </location>
</feature>
<proteinExistence type="predicted"/>
<accession>U2TKV5</accession>
<dbReference type="STRING" id="1125712.HMPREF1316_0514"/>
<evidence type="ECO:0000259" key="4">
    <source>
        <dbReference type="Pfam" id="PF20990"/>
    </source>
</evidence>
<organism evidence="5 6">
    <name type="scientific">Olsenella profusa F0195</name>
    <dbReference type="NCBI Taxonomy" id="1125712"/>
    <lineage>
        <taxon>Bacteria</taxon>
        <taxon>Bacillati</taxon>
        <taxon>Actinomycetota</taxon>
        <taxon>Coriobacteriia</taxon>
        <taxon>Coriobacteriales</taxon>
        <taxon>Atopobiaceae</taxon>
        <taxon>Olsenella</taxon>
    </lineage>
</organism>
<feature type="transmembrane region" description="Helical" evidence="1">
    <location>
        <begin position="267"/>
        <end position="290"/>
    </location>
</feature>
<dbReference type="Pfam" id="PF20990">
    <property type="entry name" value="DUF2207_C"/>
    <property type="match status" value="1"/>
</dbReference>
<dbReference type="InterPro" id="IPR048389">
    <property type="entry name" value="YciQ-like_C"/>
</dbReference>
<feature type="transmembrane region" description="Helical" evidence="1">
    <location>
        <begin position="447"/>
        <end position="467"/>
    </location>
</feature>
<feature type="signal peptide" evidence="2">
    <location>
        <begin position="1"/>
        <end position="30"/>
    </location>
</feature>
<keyword evidence="2" id="KW-0732">Signal</keyword>
<keyword evidence="6" id="KW-1185">Reference proteome</keyword>
<gene>
    <name evidence="5" type="ORF">HMPREF1316_0514</name>
</gene>
<keyword evidence="1" id="KW-1133">Transmembrane helix</keyword>
<dbReference type="Pfam" id="PF09972">
    <property type="entry name" value="DUF2207"/>
    <property type="match status" value="1"/>
</dbReference>
<keyword evidence="1" id="KW-0472">Membrane</keyword>
<feature type="domain" description="DUF2207" evidence="3">
    <location>
        <begin position="35"/>
        <end position="228"/>
    </location>
</feature>
<dbReference type="AlphaFoldDB" id="U2TKV5"/>
<evidence type="ECO:0000256" key="2">
    <source>
        <dbReference type="SAM" id="SignalP"/>
    </source>
</evidence>
<evidence type="ECO:0000256" key="1">
    <source>
        <dbReference type="SAM" id="Phobius"/>
    </source>
</evidence>
<sequence>MSFRLRWVRVALVMMAIALAAILAPARALADGDYSIDRVDMDATVNTDGSLDVSETREFDFDGSFHGVYWEIPEGTYEGRTIRVSVLGIGEVRDGTLVPFRESSAGGDGTYSVTQEGSNVRIKIYSAHEDEKAQFQISYSLSNLAARYDDTAELYWKFVSDGWDKESQNVTCRLHLPVPTGETVASGDNVRAWGHGPLDGTVSFDGNDVVYRAPGVGTSEFAEMRVTFPAEWLSDTQITPGSRLGSILSEEQSYADQANQQRARARIINWSCVGVAAAFALASIVIAIVLRRRYQRTHAPLFTDTYFRDVPSQDHPAVIGAFLNGGAVTSNELTASLMWLTNERKVRLDDTAAKHGYRLTRLTDFGVSGPSQWGVVDDGTLDFLFRDIAPHSSAGSDRLLDFDEVEVVAKHDAKAYSNAWDRWVATVRGQCDRRGFMVDDRPTGRGALVGIGILDVLLCLVSVILIASGTLMAQLGVLSLVLLLAGGLVCFLCARTLRSLSREAVEIQAKSKALKRWLKDFTRLGEAVPHDVVLWNRLLVMAVVLGVADEVIKQLQVAAPELLSDPTFAPVYGWYYYGGVYGSPARVFDSAVSSAHQVSTAALASSSRSSGGGFGGGFSGGGGGGFGGGGGGGAF</sequence>
<evidence type="ECO:0000259" key="3">
    <source>
        <dbReference type="Pfam" id="PF09972"/>
    </source>
</evidence>
<feature type="transmembrane region" description="Helical" evidence="1">
    <location>
        <begin position="473"/>
        <end position="494"/>
    </location>
</feature>
<evidence type="ECO:0000313" key="6">
    <source>
        <dbReference type="Proteomes" id="UP000016638"/>
    </source>
</evidence>
<dbReference type="RefSeq" id="WP_021726851.1">
    <property type="nucleotide sequence ID" value="NZ_AWEZ01000062.1"/>
</dbReference>
<dbReference type="PATRIC" id="fig|1125712.3.peg.1937"/>
<protein>
    <submittedName>
        <fullName evidence="5">Membrane protein, PF09972 family</fullName>
    </submittedName>
</protein>
<dbReference type="InterPro" id="IPR018702">
    <property type="entry name" value="DUF2207"/>
</dbReference>
<comment type="caution">
    <text evidence="5">The sequence shown here is derived from an EMBL/GenBank/DDBJ whole genome shotgun (WGS) entry which is preliminary data.</text>
</comment>
<feature type="chain" id="PRO_5004635850" evidence="2">
    <location>
        <begin position="31"/>
        <end position="635"/>
    </location>
</feature>
<reference evidence="5 6" key="1">
    <citation type="submission" date="2013-08" db="EMBL/GenBank/DDBJ databases">
        <authorList>
            <person name="Durkin A.S."/>
            <person name="Haft D.R."/>
            <person name="McCorrison J."/>
            <person name="Torralba M."/>
            <person name="Gillis M."/>
            <person name="Haft D.H."/>
            <person name="Methe B."/>
            <person name="Sutton G."/>
            <person name="Nelson K.E."/>
        </authorList>
    </citation>
    <scope>NUCLEOTIDE SEQUENCE [LARGE SCALE GENOMIC DNA]</scope>
    <source>
        <strain evidence="5 6">F0195</strain>
    </source>
</reference>
<dbReference type="EMBL" id="AWEZ01000062">
    <property type="protein sequence ID" value="ERL06783.1"/>
    <property type="molecule type" value="Genomic_DNA"/>
</dbReference>
<evidence type="ECO:0000313" key="5">
    <source>
        <dbReference type="EMBL" id="ERL06783.1"/>
    </source>
</evidence>
<keyword evidence="1" id="KW-0812">Transmembrane</keyword>